<dbReference type="AlphaFoldDB" id="A0A5N6NQM1"/>
<protein>
    <submittedName>
        <fullName evidence="1">Uncharacterized protein</fullName>
    </submittedName>
</protein>
<reference evidence="1 2" key="1">
    <citation type="submission" date="2019-05" db="EMBL/GenBank/DDBJ databases">
        <title>Mikania micrantha, genome provides insights into the molecular mechanism of rapid growth.</title>
        <authorList>
            <person name="Liu B."/>
        </authorList>
    </citation>
    <scope>NUCLEOTIDE SEQUENCE [LARGE SCALE GENOMIC DNA]</scope>
    <source>
        <strain evidence="1">NLD-2019</strain>
        <tissue evidence="1">Leaf</tissue>
    </source>
</reference>
<evidence type="ECO:0000313" key="1">
    <source>
        <dbReference type="EMBL" id="KAD4982780.1"/>
    </source>
</evidence>
<comment type="caution">
    <text evidence="1">The sequence shown here is derived from an EMBL/GenBank/DDBJ whole genome shotgun (WGS) entry which is preliminary data.</text>
</comment>
<gene>
    <name evidence="1" type="ORF">E3N88_19451</name>
</gene>
<proteinExistence type="predicted"/>
<keyword evidence="2" id="KW-1185">Reference proteome</keyword>
<accession>A0A5N6NQM1</accession>
<name>A0A5N6NQM1_9ASTR</name>
<sequence>MRLFFLNYAPVDIDHDGGARPAQVVRFARSCNNGNINVQNWKFVSKMMATMIAPSRSDIIFHNINPLEAGELVLVIGEASSMSLAETIARQRALYII</sequence>
<dbReference type="EMBL" id="SZYD01000010">
    <property type="protein sequence ID" value="KAD4982780.1"/>
    <property type="molecule type" value="Genomic_DNA"/>
</dbReference>
<evidence type="ECO:0000313" key="2">
    <source>
        <dbReference type="Proteomes" id="UP000326396"/>
    </source>
</evidence>
<dbReference type="Proteomes" id="UP000326396">
    <property type="component" value="Linkage Group LG18"/>
</dbReference>
<organism evidence="1 2">
    <name type="scientific">Mikania micrantha</name>
    <name type="common">bitter vine</name>
    <dbReference type="NCBI Taxonomy" id="192012"/>
    <lineage>
        <taxon>Eukaryota</taxon>
        <taxon>Viridiplantae</taxon>
        <taxon>Streptophyta</taxon>
        <taxon>Embryophyta</taxon>
        <taxon>Tracheophyta</taxon>
        <taxon>Spermatophyta</taxon>
        <taxon>Magnoliopsida</taxon>
        <taxon>eudicotyledons</taxon>
        <taxon>Gunneridae</taxon>
        <taxon>Pentapetalae</taxon>
        <taxon>asterids</taxon>
        <taxon>campanulids</taxon>
        <taxon>Asterales</taxon>
        <taxon>Asteraceae</taxon>
        <taxon>Asteroideae</taxon>
        <taxon>Heliantheae alliance</taxon>
        <taxon>Eupatorieae</taxon>
        <taxon>Mikania</taxon>
    </lineage>
</organism>